<reference evidence="6 7" key="1">
    <citation type="submission" date="2022-07" db="EMBL/GenBank/DDBJ databases">
        <title>Novel species in genus cellulomonas.</title>
        <authorList>
            <person name="Ye L."/>
        </authorList>
    </citation>
    <scope>NUCLEOTIDE SEQUENCE [LARGE SCALE GENOMIC DNA]</scope>
    <source>
        <strain evidence="7">zg-Y908</strain>
    </source>
</reference>
<dbReference type="InterPro" id="IPR016032">
    <property type="entry name" value="Sig_transdc_resp-reg_C-effctor"/>
</dbReference>
<dbReference type="SMART" id="SM00421">
    <property type="entry name" value="HTH_LUXR"/>
    <property type="match status" value="1"/>
</dbReference>
<feature type="domain" description="HTH luxR-type" evidence="5">
    <location>
        <begin position="109"/>
        <end position="174"/>
    </location>
</feature>
<dbReference type="InterPro" id="IPR036388">
    <property type="entry name" value="WH-like_DNA-bd_sf"/>
</dbReference>
<dbReference type="SUPFAM" id="SSF46894">
    <property type="entry name" value="C-terminal effector domain of the bipartite response regulators"/>
    <property type="match status" value="1"/>
</dbReference>
<keyword evidence="2" id="KW-0238">DNA-binding</keyword>
<dbReference type="EMBL" id="CP101989">
    <property type="protein sequence ID" value="UUI66807.1"/>
    <property type="molecule type" value="Genomic_DNA"/>
</dbReference>
<proteinExistence type="predicted"/>
<name>A0ABY5K8N1_9CELL</name>
<dbReference type="PROSITE" id="PS50043">
    <property type="entry name" value="HTH_LUXR_2"/>
    <property type="match status" value="1"/>
</dbReference>
<keyword evidence="3" id="KW-0804">Transcription</keyword>
<evidence type="ECO:0000256" key="3">
    <source>
        <dbReference type="ARBA" id="ARBA00023163"/>
    </source>
</evidence>
<evidence type="ECO:0000313" key="7">
    <source>
        <dbReference type="Proteomes" id="UP001317322"/>
    </source>
</evidence>
<evidence type="ECO:0000256" key="1">
    <source>
        <dbReference type="ARBA" id="ARBA00023015"/>
    </source>
</evidence>
<dbReference type="PANTHER" id="PTHR44688:SF25">
    <property type="entry name" value="HTH LUXR-TYPE DOMAIN-CONTAINING PROTEIN"/>
    <property type="match status" value="1"/>
</dbReference>
<feature type="compositionally biased region" description="Basic and acidic residues" evidence="4">
    <location>
        <begin position="1"/>
        <end position="15"/>
    </location>
</feature>
<dbReference type="PROSITE" id="PS00622">
    <property type="entry name" value="HTH_LUXR_1"/>
    <property type="match status" value="1"/>
</dbReference>
<sequence>MTIEPLRRDVRDLPGRRAPGVAAVPTSRRVPPTPSRQPMCVVVTQIADGEGDTLVRALRRRGAHRVVVLARRAGRGELRALLAGGLRGGVASTTDASGAAAQVRPVPVPALPTSELSARELSVLSRVAEGRTNRLIGEELGLSALTVKSHLARISRKLGTGDRAELVAISIRHGLID</sequence>
<evidence type="ECO:0000256" key="2">
    <source>
        <dbReference type="ARBA" id="ARBA00023125"/>
    </source>
</evidence>
<accession>A0ABY5K8N1</accession>
<gene>
    <name evidence="6" type="ORF">NP075_08945</name>
</gene>
<dbReference type="InterPro" id="IPR000792">
    <property type="entry name" value="Tscrpt_reg_LuxR_C"/>
</dbReference>
<feature type="region of interest" description="Disordered" evidence="4">
    <location>
        <begin position="1"/>
        <end position="36"/>
    </location>
</feature>
<evidence type="ECO:0000313" key="6">
    <source>
        <dbReference type="EMBL" id="UUI66807.1"/>
    </source>
</evidence>
<dbReference type="Pfam" id="PF00196">
    <property type="entry name" value="GerE"/>
    <property type="match status" value="1"/>
</dbReference>
<dbReference type="CDD" id="cd06170">
    <property type="entry name" value="LuxR_C_like"/>
    <property type="match status" value="1"/>
</dbReference>
<evidence type="ECO:0000259" key="5">
    <source>
        <dbReference type="PROSITE" id="PS50043"/>
    </source>
</evidence>
<organism evidence="6 7">
    <name type="scientific">Cellulomonas wangsupingiae</name>
    <dbReference type="NCBI Taxonomy" id="2968085"/>
    <lineage>
        <taxon>Bacteria</taxon>
        <taxon>Bacillati</taxon>
        <taxon>Actinomycetota</taxon>
        <taxon>Actinomycetes</taxon>
        <taxon>Micrococcales</taxon>
        <taxon>Cellulomonadaceae</taxon>
        <taxon>Cellulomonas</taxon>
    </lineage>
</organism>
<dbReference type="PRINTS" id="PR00038">
    <property type="entry name" value="HTHLUXR"/>
</dbReference>
<dbReference type="Proteomes" id="UP001317322">
    <property type="component" value="Chromosome"/>
</dbReference>
<keyword evidence="7" id="KW-1185">Reference proteome</keyword>
<keyword evidence="1" id="KW-0805">Transcription regulation</keyword>
<protein>
    <submittedName>
        <fullName evidence="6">LuxR C-terminal-related transcriptional regulator</fullName>
    </submittedName>
</protein>
<evidence type="ECO:0000256" key="4">
    <source>
        <dbReference type="SAM" id="MobiDB-lite"/>
    </source>
</evidence>
<dbReference type="RefSeq" id="WP_227562856.1">
    <property type="nucleotide sequence ID" value="NZ_CP101989.1"/>
</dbReference>
<dbReference type="PANTHER" id="PTHR44688">
    <property type="entry name" value="DNA-BINDING TRANSCRIPTIONAL ACTIVATOR DEVR_DOSR"/>
    <property type="match status" value="1"/>
</dbReference>
<dbReference type="Gene3D" id="1.10.10.10">
    <property type="entry name" value="Winged helix-like DNA-binding domain superfamily/Winged helix DNA-binding domain"/>
    <property type="match status" value="1"/>
</dbReference>